<gene>
    <name evidence="2" type="ORF">ABL78_6974</name>
</gene>
<feature type="compositionally biased region" description="Polar residues" evidence="1">
    <location>
        <begin position="1"/>
        <end position="19"/>
    </location>
</feature>
<dbReference type="AlphaFoldDB" id="A0A0N1IHP4"/>
<comment type="caution">
    <text evidence="2">The sequence shown here is derived from an EMBL/GenBank/DDBJ whole genome shotgun (WGS) entry which is preliminary data.</text>
</comment>
<feature type="region of interest" description="Disordered" evidence="1">
    <location>
        <begin position="512"/>
        <end position="593"/>
    </location>
</feature>
<accession>A0A0N1IHP4</accession>
<reference evidence="2 3" key="1">
    <citation type="journal article" date="2015" name="PLoS Pathog.">
        <title>Leptomonas seymouri: Adaptations to the Dixenous Life Cycle Analyzed by Genome Sequencing, Transcriptome Profiling and Co-infection with Leishmania donovani.</title>
        <authorList>
            <person name="Kraeva N."/>
            <person name="Butenko A."/>
            <person name="Hlavacova J."/>
            <person name="Kostygov A."/>
            <person name="Myskova J."/>
            <person name="Grybchuk D."/>
            <person name="Lestinova T."/>
            <person name="Votypka J."/>
            <person name="Volf P."/>
            <person name="Opperdoes F."/>
            <person name="Flegontov P."/>
            <person name="Lukes J."/>
            <person name="Yurchenko V."/>
        </authorList>
    </citation>
    <scope>NUCLEOTIDE SEQUENCE [LARGE SCALE GENOMIC DNA]</scope>
    <source>
        <strain evidence="2 3">ATCC 30220</strain>
    </source>
</reference>
<proteinExistence type="predicted"/>
<sequence length="647" mass="68458">MESEPTTLLSDKNNQSSTIVEHRCSSDSGASRAAAFRLPPCHVPTPVAENSKNTSPPTDASALPEFSVADTTNGALAQQPSELQKRLHQLPQFSFSKDHHDSPLLANGERGVVSFDRRSSGATLPERERMAALPSRSNARHLSLRLPLALSSCFHPASSYKTSTCSTVTSAEVPVRTRNGISDTVVAQHALHRCLEEPPRASSAKVSMFEQRRIPLPPPAMGSNTLGDQSSSGSPRGVSSAPPAIPKPTHTMTGTKQGKSGVQHRSYAQRGKQLQSQQTTPPLPASSAALCVAPLEESHPDIDGSLSGHVSLSSPLNSTSSPINAMAPAMHSSLLAPVSPDTAVRIEKSTNDAPDVQAPTLLRNAGATQFRLPPLPQPASASSAAAMKADVTALEQPQMGLGLFQWPHMLLLRTFNTESLCYGVQPATAPSALPLPVVDINDNDVVIHEHSNSADLVRPGRSREAQDRLGPMSAIEVTPAALTSPYVAEAALRPVCVAGSRSIHSTVEAALRQQEGSQQQRYPKQQKQHQQPVRHAPSRLHTSFVSRCPTPDGVSAETSAPSGKREASPKGVGGGALRRSLPSDRLVARSSSTSLIVDSHRESSGWSRSEVGLWGGSSRHLNVSTLTISCAPAFGSFSANSDSSLIL</sequence>
<dbReference type="Proteomes" id="UP000038009">
    <property type="component" value="Unassembled WGS sequence"/>
</dbReference>
<organism evidence="2 3">
    <name type="scientific">Leptomonas seymouri</name>
    <dbReference type="NCBI Taxonomy" id="5684"/>
    <lineage>
        <taxon>Eukaryota</taxon>
        <taxon>Discoba</taxon>
        <taxon>Euglenozoa</taxon>
        <taxon>Kinetoplastea</taxon>
        <taxon>Metakinetoplastina</taxon>
        <taxon>Trypanosomatida</taxon>
        <taxon>Trypanosomatidae</taxon>
        <taxon>Leishmaniinae</taxon>
        <taxon>Leptomonas</taxon>
    </lineage>
</organism>
<feature type="region of interest" description="Disordered" evidence="1">
    <location>
        <begin position="1"/>
        <end position="64"/>
    </location>
</feature>
<feature type="compositionally biased region" description="Polar residues" evidence="1">
    <location>
        <begin position="48"/>
        <end position="58"/>
    </location>
</feature>
<feature type="compositionally biased region" description="Low complexity" evidence="1">
    <location>
        <begin position="230"/>
        <end position="242"/>
    </location>
</feature>
<name>A0A0N1IHP4_LEPSE</name>
<feature type="region of interest" description="Disordered" evidence="1">
    <location>
        <begin position="214"/>
        <end position="285"/>
    </location>
</feature>
<dbReference type="OMA" id="PINAMAP"/>
<evidence type="ECO:0000313" key="2">
    <source>
        <dbReference type="EMBL" id="KPI83982.1"/>
    </source>
</evidence>
<feature type="compositionally biased region" description="Polar residues" evidence="1">
    <location>
        <begin position="250"/>
        <end position="260"/>
    </location>
</feature>
<dbReference type="OrthoDB" id="10684148at2759"/>
<keyword evidence="3" id="KW-1185">Reference proteome</keyword>
<protein>
    <submittedName>
        <fullName evidence="2">Uncharacterized protein</fullName>
    </submittedName>
</protein>
<dbReference type="EMBL" id="LJSK01000303">
    <property type="protein sequence ID" value="KPI83982.1"/>
    <property type="molecule type" value="Genomic_DNA"/>
</dbReference>
<evidence type="ECO:0000313" key="3">
    <source>
        <dbReference type="Proteomes" id="UP000038009"/>
    </source>
</evidence>
<evidence type="ECO:0000256" key="1">
    <source>
        <dbReference type="SAM" id="MobiDB-lite"/>
    </source>
</evidence>
<dbReference type="VEuPathDB" id="TriTrypDB:Lsey_0303_0050"/>
<feature type="compositionally biased region" description="Low complexity" evidence="1">
    <location>
        <begin position="518"/>
        <end position="535"/>
    </location>
</feature>